<feature type="compositionally biased region" description="Acidic residues" evidence="1">
    <location>
        <begin position="332"/>
        <end position="344"/>
    </location>
</feature>
<accession>A0AA39J4Q9</accession>
<reference evidence="2" key="1">
    <citation type="submission" date="2023-06" db="EMBL/GenBank/DDBJ databases">
        <authorList>
            <consortium name="Lawrence Berkeley National Laboratory"/>
            <person name="Ahrendt S."/>
            <person name="Sahu N."/>
            <person name="Indic B."/>
            <person name="Wong-Bajracharya J."/>
            <person name="Merenyi Z."/>
            <person name="Ke H.-M."/>
            <person name="Monk M."/>
            <person name="Kocsube S."/>
            <person name="Drula E."/>
            <person name="Lipzen A."/>
            <person name="Balint B."/>
            <person name="Henrissat B."/>
            <person name="Andreopoulos B."/>
            <person name="Martin F.M."/>
            <person name="Harder C.B."/>
            <person name="Rigling D."/>
            <person name="Ford K.L."/>
            <person name="Foster G.D."/>
            <person name="Pangilinan J."/>
            <person name="Papanicolaou A."/>
            <person name="Barry K."/>
            <person name="LaButti K."/>
            <person name="Viragh M."/>
            <person name="Koriabine M."/>
            <person name="Yan M."/>
            <person name="Riley R."/>
            <person name="Champramary S."/>
            <person name="Plett K.L."/>
            <person name="Tsai I.J."/>
            <person name="Slot J."/>
            <person name="Sipos G."/>
            <person name="Plett J."/>
            <person name="Nagy L.G."/>
            <person name="Grigoriev I.V."/>
        </authorList>
    </citation>
    <scope>NUCLEOTIDE SEQUENCE</scope>
    <source>
        <strain evidence="2">FPL87.14</strain>
    </source>
</reference>
<dbReference type="Proteomes" id="UP001175226">
    <property type="component" value="Unassembled WGS sequence"/>
</dbReference>
<evidence type="ECO:0000256" key="1">
    <source>
        <dbReference type="SAM" id="MobiDB-lite"/>
    </source>
</evidence>
<sequence>MPYTYSPSESPSESDISNCSLSYSPNILPARQNLDFHPLYTGMPTPTAQPLPAIRSQLPISAFHLSTPTAMHTHRPVGSTYNNTLVSPSPHLSLSDPVTPPSNGTTLDIADNSSQVLRTLLAAPIPVLARSSGTVVQHEFVSNLAQKFKLNERFMANLHLFNKLGSNPEALLSKADLSTHLYMLGSMYHLHTLSHHDTSEGEMNTSPEIKGMLTQVVEHIQDGPWEVNKTLMTSVRSLCQEFLYNPQRTNYKDLWKDIMAHLCKYQDKYKLTKVFGNAAHEQKLTTAVRRQSSHARSTMRTDVINSIGSSKFLTLLEFTAATARNSGKDSDGAADSDSSDDDQLDGPARKHARAADGKAVATSHGNDFWALMQAYLGQEIARHGKSFDTSL</sequence>
<name>A0AA39J4Q9_9AGAR</name>
<evidence type="ECO:0000313" key="2">
    <source>
        <dbReference type="EMBL" id="KAK0435420.1"/>
    </source>
</evidence>
<evidence type="ECO:0000313" key="3">
    <source>
        <dbReference type="Proteomes" id="UP001175226"/>
    </source>
</evidence>
<dbReference type="EMBL" id="JAUEPT010000063">
    <property type="protein sequence ID" value="KAK0435420.1"/>
    <property type="molecule type" value="Genomic_DNA"/>
</dbReference>
<proteinExistence type="predicted"/>
<gene>
    <name evidence="2" type="ORF">EV421DRAFT_1740291</name>
</gene>
<organism evidence="2 3">
    <name type="scientific">Armillaria borealis</name>
    <dbReference type="NCBI Taxonomy" id="47425"/>
    <lineage>
        <taxon>Eukaryota</taxon>
        <taxon>Fungi</taxon>
        <taxon>Dikarya</taxon>
        <taxon>Basidiomycota</taxon>
        <taxon>Agaricomycotina</taxon>
        <taxon>Agaricomycetes</taxon>
        <taxon>Agaricomycetidae</taxon>
        <taxon>Agaricales</taxon>
        <taxon>Marasmiineae</taxon>
        <taxon>Physalacriaceae</taxon>
        <taxon>Armillaria</taxon>
    </lineage>
</organism>
<keyword evidence="3" id="KW-1185">Reference proteome</keyword>
<dbReference type="AlphaFoldDB" id="A0AA39J4Q9"/>
<protein>
    <submittedName>
        <fullName evidence="2">Uncharacterized protein</fullName>
    </submittedName>
</protein>
<feature type="region of interest" description="Disordered" evidence="1">
    <location>
        <begin position="325"/>
        <end position="358"/>
    </location>
</feature>
<comment type="caution">
    <text evidence="2">The sequence shown here is derived from an EMBL/GenBank/DDBJ whole genome shotgun (WGS) entry which is preliminary data.</text>
</comment>